<feature type="region of interest" description="Disordered" evidence="1">
    <location>
        <begin position="26"/>
        <end position="48"/>
    </location>
</feature>
<dbReference type="Proteomes" id="UP000180113">
    <property type="component" value="Unassembled WGS sequence"/>
</dbReference>
<evidence type="ECO:0000313" key="5">
    <source>
        <dbReference type="Proteomes" id="UP000317728"/>
    </source>
</evidence>
<reference evidence="3 5" key="2">
    <citation type="submission" date="2019-06" db="EMBL/GenBank/DDBJ databases">
        <title>Whole geneome sequnce of Mycobacteroides chelonae M77 isolated from bovine milk from Meghalaya, India.</title>
        <authorList>
            <person name="Vise E."/>
            <person name="Das S."/>
            <person name="Garg A."/>
            <person name="Ghatak S."/>
            <person name="Shakuntala I."/>
            <person name="Milton A.A.P."/>
            <person name="Karam A."/>
            <person name="Sanjukta R."/>
            <person name="Puro K."/>
            <person name="Sen A."/>
        </authorList>
    </citation>
    <scope>NUCLEOTIDE SEQUENCE [LARGE SCALE GENOMIC DNA]</scope>
    <source>
        <strain evidence="3 5">M77</strain>
    </source>
</reference>
<protein>
    <recommendedName>
        <fullName evidence="6">Transposase</fullName>
    </recommendedName>
</protein>
<dbReference type="Proteomes" id="UP000317728">
    <property type="component" value="Chromosome"/>
</dbReference>
<dbReference type="EMBL" id="MLHW01000014">
    <property type="protein sequence ID" value="OHT49816.1"/>
    <property type="molecule type" value="Genomic_DNA"/>
</dbReference>
<gene>
    <name evidence="2" type="ORF">BKG62_17710</name>
    <name evidence="3" type="ORF">FJK96_05120</name>
</gene>
<feature type="region of interest" description="Disordered" evidence="1">
    <location>
        <begin position="76"/>
        <end position="96"/>
    </location>
</feature>
<dbReference type="RefSeq" id="WP_057966314.1">
    <property type="nucleotide sequence ID" value="NZ_MLHY01000008.1"/>
</dbReference>
<evidence type="ECO:0008006" key="6">
    <source>
        <dbReference type="Google" id="ProtNLM"/>
    </source>
</evidence>
<evidence type="ECO:0000313" key="3">
    <source>
        <dbReference type="EMBL" id="QDF73298.1"/>
    </source>
</evidence>
<organism evidence="2 4">
    <name type="scientific">Mycobacteroides chelonae</name>
    <name type="common">Mycobacterium chelonae</name>
    <dbReference type="NCBI Taxonomy" id="1774"/>
    <lineage>
        <taxon>Bacteria</taxon>
        <taxon>Bacillati</taxon>
        <taxon>Actinomycetota</taxon>
        <taxon>Actinomycetes</taxon>
        <taxon>Mycobacteriales</taxon>
        <taxon>Mycobacteriaceae</taxon>
        <taxon>Mycobacteroides</taxon>
    </lineage>
</organism>
<accession>A0AB73LXZ8</accession>
<reference evidence="2 4" key="1">
    <citation type="submission" date="2016-10" db="EMBL/GenBank/DDBJ databases">
        <title>Evaluation of Human, Animal and Environmental Mycobacterium chelonae Isolates by Core Genome Phylogenomic Analysis, Targeted Gene Comparison, and Anti-microbial Susceptibility Patterns: A Tale of Mistaken Identities.</title>
        <authorList>
            <person name="Fogelson S.B."/>
            <person name="Camus A.C."/>
            <person name="Lorenz W."/>
            <person name="Vasireddy R."/>
            <person name="Vasireddy S."/>
            <person name="Smith T."/>
            <person name="Brown-Elliott B.A."/>
            <person name="Wallace R.J.Jr."/>
            <person name="Hasan N.A."/>
            <person name="Reischl U."/>
            <person name="Sanchez S."/>
        </authorList>
    </citation>
    <scope>NUCLEOTIDE SEQUENCE [LARGE SCALE GENOMIC DNA]</scope>
    <source>
        <strain evidence="2 4">42895</strain>
    </source>
</reference>
<dbReference type="EMBL" id="CP041150">
    <property type="protein sequence ID" value="QDF73298.1"/>
    <property type="molecule type" value="Genomic_DNA"/>
</dbReference>
<dbReference type="AlphaFoldDB" id="A0AB73LXZ8"/>
<evidence type="ECO:0000313" key="2">
    <source>
        <dbReference type="EMBL" id="OHT49816.1"/>
    </source>
</evidence>
<name>A0AB73LXZ8_MYCCH</name>
<evidence type="ECO:0000313" key="4">
    <source>
        <dbReference type="Proteomes" id="UP000180113"/>
    </source>
</evidence>
<proteinExistence type="predicted"/>
<evidence type="ECO:0000256" key="1">
    <source>
        <dbReference type="SAM" id="MobiDB-lite"/>
    </source>
</evidence>
<sequence>MIEDRSAAQARALLTSLYEHVNEVSQSITETERRNQNAPVRPTAARHQRHHLIALRKDLYEAHRLIDELRRKFPSARDIPWPTTNPPEAPASVLPR</sequence>